<dbReference type="Proteomes" id="UP000288405">
    <property type="component" value="Unassembled WGS sequence"/>
</dbReference>
<keyword evidence="2" id="KW-0012">Acyltransferase</keyword>
<dbReference type="Pfam" id="PF00583">
    <property type="entry name" value="Acetyltransf_1"/>
    <property type="match status" value="1"/>
</dbReference>
<evidence type="ECO:0000256" key="2">
    <source>
        <dbReference type="ARBA" id="ARBA00023315"/>
    </source>
</evidence>
<dbReference type="GO" id="GO:0016747">
    <property type="term" value="F:acyltransferase activity, transferring groups other than amino-acyl groups"/>
    <property type="evidence" value="ECO:0007669"/>
    <property type="project" value="InterPro"/>
</dbReference>
<comment type="caution">
    <text evidence="4">The sequence shown here is derived from an EMBL/GenBank/DDBJ whole genome shotgun (WGS) entry which is preliminary data.</text>
</comment>
<accession>A0A432WQ63</accession>
<name>A0A432WQ63_9GAMM</name>
<gene>
    <name evidence="4" type="ORF">CWE11_03765</name>
</gene>
<protein>
    <submittedName>
        <fullName evidence="4">GNAT family N-acetyltransferase</fullName>
    </submittedName>
</protein>
<keyword evidence="5" id="KW-1185">Reference proteome</keyword>
<dbReference type="RefSeq" id="WP_126776259.1">
    <property type="nucleotide sequence ID" value="NZ_PIPM01000002.1"/>
</dbReference>
<organism evidence="4 5">
    <name type="scientific">Aliidiomarina sanyensis</name>
    <dbReference type="NCBI Taxonomy" id="1249555"/>
    <lineage>
        <taxon>Bacteria</taxon>
        <taxon>Pseudomonadati</taxon>
        <taxon>Pseudomonadota</taxon>
        <taxon>Gammaproteobacteria</taxon>
        <taxon>Alteromonadales</taxon>
        <taxon>Idiomarinaceae</taxon>
        <taxon>Aliidiomarina</taxon>
    </lineage>
</organism>
<dbReference type="CDD" id="cd04301">
    <property type="entry name" value="NAT_SF"/>
    <property type="match status" value="1"/>
</dbReference>
<dbReference type="OrthoDB" id="9799601at2"/>
<feature type="domain" description="N-acetyltransferase" evidence="3">
    <location>
        <begin position="2"/>
        <end position="160"/>
    </location>
</feature>
<evidence type="ECO:0000313" key="5">
    <source>
        <dbReference type="Proteomes" id="UP000288405"/>
    </source>
</evidence>
<dbReference type="InterPro" id="IPR050832">
    <property type="entry name" value="Bact_Acetyltransf"/>
</dbReference>
<keyword evidence="1 4" id="KW-0808">Transferase</keyword>
<dbReference type="PANTHER" id="PTHR43877">
    <property type="entry name" value="AMINOALKYLPHOSPHONATE N-ACETYLTRANSFERASE-RELATED-RELATED"/>
    <property type="match status" value="1"/>
</dbReference>
<dbReference type="EMBL" id="PIPM01000002">
    <property type="protein sequence ID" value="RUO35910.1"/>
    <property type="molecule type" value="Genomic_DNA"/>
</dbReference>
<evidence type="ECO:0000256" key="1">
    <source>
        <dbReference type="ARBA" id="ARBA00022679"/>
    </source>
</evidence>
<dbReference type="SUPFAM" id="SSF55729">
    <property type="entry name" value="Acyl-CoA N-acyltransferases (Nat)"/>
    <property type="match status" value="1"/>
</dbReference>
<dbReference type="Gene3D" id="3.40.630.30">
    <property type="match status" value="1"/>
</dbReference>
<evidence type="ECO:0000259" key="3">
    <source>
        <dbReference type="PROSITE" id="PS51186"/>
    </source>
</evidence>
<sequence length="160" mass="17704">MIRISKVDYTKKEDADALIEMLDHYAQDPMGGGEALPSSTRKTLAAEMAQRPHVWSLLAWDEHGQPVGLVNCVEGFSTFAAKPVCNIHDIAVRSGYRGQGLAQQLLQAVADEAVARGCCKLTLEVLTGNEPAKLAYEKFGFKPYELDKAMGRAEFWQKYL</sequence>
<dbReference type="AlphaFoldDB" id="A0A432WQ63"/>
<dbReference type="PROSITE" id="PS51186">
    <property type="entry name" value="GNAT"/>
    <property type="match status" value="1"/>
</dbReference>
<dbReference type="InterPro" id="IPR000182">
    <property type="entry name" value="GNAT_dom"/>
</dbReference>
<dbReference type="PANTHER" id="PTHR43877:SF2">
    <property type="entry name" value="AMINOALKYLPHOSPHONATE N-ACETYLTRANSFERASE-RELATED"/>
    <property type="match status" value="1"/>
</dbReference>
<reference evidence="4 5" key="1">
    <citation type="journal article" date="2011" name="Front. Microbiol.">
        <title>Genomic signatures of strain selection and enhancement in Bacillus atrophaeus var. globigii, a historical biowarfare simulant.</title>
        <authorList>
            <person name="Gibbons H.S."/>
            <person name="Broomall S.M."/>
            <person name="McNew L.A."/>
            <person name="Daligault H."/>
            <person name="Chapman C."/>
            <person name="Bruce D."/>
            <person name="Karavis M."/>
            <person name="Krepps M."/>
            <person name="McGregor P.A."/>
            <person name="Hong C."/>
            <person name="Park K.H."/>
            <person name="Akmal A."/>
            <person name="Feldman A."/>
            <person name="Lin J.S."/>
            <person name="Chang W.E."/>
            <person name="Higgs B.W."/>
            <person name="Demirev P."/>
            <person name="Lindquist J."/>
            <person name="Liem A."/>
            <person name="Fochler E."/>
            <person name="Read T.D."/>
            <person name="Tapia R."/>
            <person name="Johnson S."/>
            <person name="Bishop-Lilly K.A."/>
            <person name="Detter C."/>
            <person name="Han C."/>
            <person name="Sozhamannan S."/>
            <person name="Rosenzweig C.N."/>
            <person name="Skowronski E.W."/>
        </authorList>
    </citation>
    <scope>NUCLEOTIDE SEQUENCE [LARGE SCALE GENOMIC DNA]</scope>
    <source>
        <strain evidence="4 5">GYP-17</strain>
    </source>
</reference>
<evidence type="ECO:0000313" key="4">
    <source>
        <dbReference type="EMBL" id="RUO35910.1"/>
    </source>
</evidence>
<dbReference type="InterPro" id="IPR016181">
    <property type="entry name" value="Acyl_CoA_acyltransferase"/>
</dbReference>
<proteinExistence type="predicted"/>